<keyword evidence="4" id="KW-0720">Serine protease</keyword>
<feature type="signal peptide" evidence="5">
    <location>
        <begin position="1"/>
        <end position="19"/>
    </location>
</feature>
<reference evidence="7 8" key="1">
    <citation type="journal article" date="2010" name="Stand. Genomic Sci.">
        <title>Complete genome sequence of Spirochaeta smaragdinae type strain (SEBR 4228).</title>
        <authorList>
            <person name="Mavromatis K."/>
            <person name="Yasawong M."/>
            <person name="Chertkov O."/>
            <person name="Lapidus A."/>
            <person name="Lucas S."/>
            <person name="Nolan M."/>
            <person name="Del Rio T.G."/>
            <person name="Tice H."/>
            <person name="Cheng J.F."/>
            <person name="Pitluck S."/>
            <person name="Liolios K."/>
            <person name="Ivanova N."/>
            <person name="Tapia R."/>
            <person name="Han C."/>
            <person name="Bruce D."/>
            <person name="Goodwin L."/>
            <person name="Pati A."/>
            <person name="Chen A."/>
            <person name="Palaniappan K."/>
            <person name="Land M."/>
            <person name="Hauser L."/>
            <person name="Chang Y.J."/>
            <person name="Jeffries C.D."/>
            <person name="Detter J.C."/>
            <person name="Rohde M."/>
            <person name="Brambilla E."/>
            <person name="Spring S."/>
            <person name="Goker M."/>
            <person name="Sikorski J."/>
            <person name="Woyke T."/>
            <person name="Bristow J."/>
            <person name="Eisen J.A."/>
            <person name="Markowitz V."/>
            <person name="Hugenholtz P."/>
            <person name="Klenk H.P."/>
            <person name="Kyrpides N.C."/>
        </authorList>
    </citation>
    <scope>NUCLEOTIDE SEQUENCE [LARGE SCALE GENOMIC DNA]</scope>
    <source>
        <strain evidence="8">DSM 11293 / JCM 15392 / SEBR 4228</strain>
    </source>
</reference>
<evidence type="ECO:0000256" key="3">
    <source>
        <dbReference type="ARBA" id="ARBA00022801"/>
    </source>
</evidence>
<feature type="chain" id="PRO_5003150683" evidence="5">
    <location>
        <begin position="20"/>
        <end position="791"/>
    </location>
</feature>
<dbReference type="AlphaFoldDB" id="E1R9C6"/>
<accession>E1R9C6</accession>
<sequence>MKRFFIICLLLCFPVVLFAAPPEGGVALGNGYRAPLVNPALSAWGGASGFALELSGYSDGDFDDGALYFNGRHLGYIPSWEGSSWSHAFYLAFPFFRNAYMGALLETDFGSSAPSWTGGLLLRPSDGFGFGLRGDIPSSGSSSATAGVAFRPLALIGGSASFLGLGFDLTVDDSGISDPLFSLRSEPIEGLELHASYDLESETVRLGASLALYSTQVGGTMRNTDDDPLSAGKESSLFVRIASDALSRPRLTDNDTIVRYRFGGPVREVPSVVRFGRRLLGDDSITLREHIRSLNELADDPLVDGIIFVNEHPASSLSVARELLVPLKHFREKGKKVMFYFDTADTDDYLLAAACGAEIYLHPEGSVDLKGVSVTRSYFATFLDTYGIKFENFRSHPYKSGFDTFTEGGMREPEREELTVLVADMERAVAQLLQEGRGDRLAGDAGKILAGGPYLRASRALDAGLIDKLLYRDEIEDAMDVVETYELPAKSVRRDWNDPRPLTIAIINLTGNIHSGEGVPGESVGADTTVRSITLAREDDSIDAIVLRINSGGGGLLASDSIARAVSRTVSGENAKPVVVSMGSMAASGAYYIAARANVVFAYPETMTGSIGVVAITPDISRLLEEHKIAVETVKQSPEADFGSPYRPLLAEEREKIKAMIASGYDHFVENVADGRDMKRENVERIAQGRVWSGSAAQEKGLVDEIGGMDAAVKRAAELSGRQGAIELADYTIPERILRLPFLPPSLVTAYHGLGSVWLPLSSSFDRELELLREGSQRGEYLYSLTPYRPE</sequence>
<dbReference type="HOGENOM" id="CLU_345056_0_0_12"/>
<evidence type="ECO:0000256" key="5">
    <source>
        <dbReference type="SAM" id="SignalP"/>
    </source>
</evidence>
<dbReference type="eggNOG" id="COG0616">
    <property type="taxonomic scope" value="Bacteria"/>
</dbReference>
<dbReference type="InterPro" id="IPR029045">
    <property type="entry name" value="ClpP/crotonase-like_dom_sf"/>
</dbReference>
<dbReference type="InterPro" id="IPR047272">
    <property type="entry name" value="S49_SppA_C"/>
</dbReference>
<dbReference type="MEROPS" id="S49.A08"/>
<keyword evidence="2" id="KW-0645">Protease</keyword>
<dbReference type="SUPFAM" id="SSF52096">
    <property type="entry name" value="ClpP/crotonase"/>
    <property type="match status" value="2"/>
</dbReference>
<protein>
    <submittedName>
        <fullName evidence="7">Signal peptide peptidase SppA, 36K type</fullName>
    </submittedName>
</protein>
<dbReference type="InterPro" id="IPR004635">
    <property type="entry name" value="Pept_S49_SppA"/>
</dbReference>
<dbReference type="InterPro" id="IPR047217">
    <property type="entry name" value="S49_SppA_67K_type_N"/>
</dbReference>
<keyword evidence="8" id="KW-1185">Reference proteome</keyword>
<evidence type="ECO:0000256" key="2">
    <source>
        <dbReference type="ARBA" id="ARBA00022670"/>
    </source>
</evidence>
<dbReference type="CDD" id="cd07023">
    <property type="entry name" value="S49_Sppa_N_C"/>
    <property type="match status" value="1"/>
</dbReference>
<organism evidence="7 8">
    <name type="scientific">Sediminispirochaeta smaragdinae (strain DSM 11293 / JCM 15392 / SEBR 4228)</name>
    <name type="common">Spirochaeta smaragdinae</name>
    <dbReference type="NCBI Taxonomy" id="573413"/>
    <lineage>
        <taxon>Bacteria</taxon>
        <taxon>Pseudomonadati</taxon>
        <taxon>Spirochaetota</taxon>
        <taxon>Spirochaetia</taxon>
        <taxon>Spirochaetales</taxon>
        <taxon>Spirochaetaceae</taxon>
        <taxon>Sediminispirochaeta</taxon>
    </lineage>
</organism>
<comment type="similarity">
    <text evidence="1">Belongs to the peptidase S49 family.</text>
</comment>
<dbReference type="GO" id="GO:0008236">
    <property type="term" value="F:serine-type peptidase activity"/>
    <property type="evidence" value="ECO:0007669"/>
    <property type="project" value="UniProtKB-KW"/>
</dbReference>
<proteinExistence type="inferred from homology"/>
<dbReference type="PANTHER" id="PTHR33209">
    <property type="entry name" value="PROTEASE 4"/>
    <property type="match status" value="1"/>
</dbReference>
<dbReference type="Gene3D" id="6.20.330.10">
    <property type="match status" value="1"/>
</dbReference>
<evidence type="ECO:0000256" key="1">
    <source>
        <dbReference type="ARBA" id="ARBA00008683"/>
    </source>
</evidence>
<dbReference type="GO" id="GO:0006508">
    <property type="term" value="P:proteolysis"/>
    <property type="evidence" value="ECO:0007669"/>
    <property type="project" value="UniProtKB-KW"/>
</dbReference>
<evidence type="ECO:0000259" key="6">
    <source>
        <dbReference type="Pfam" id="PF01343"/>
    </source>
</evidence>
<dbReference type="Gene3D" id="3.90.226.10">
    <property type="entry name" value="2-enoyl-CoA Hydratase, Chain A, domain 1"/>
    <property type="match status" value="2"/>
</dbReference>
<feature type="domain" description="Peptidase S49" evidence="6">
    <location>
        <begin position="574"/>
        <end position="720"/>
    </location>
</feature>
<dbReference type="EMBL" id="CP002116">
    <property type="protein sequence ID" value="ADK83095.1"/>
    <property type="molecule type" value="Genomic_DNA"/>
</dbReference>
<dbReference type="KEGG" id="ssm:Spirs_4011"/>
<gene>
    <name evidence="7" type="ordered locus">Spirs_4011</name>
</gene>
<feature type="domain" description="Peptidase S49" evidence="6">
    <location>
        <begin position="330"/>
        <end position="479"/>
    </location>
</feature>
<dbReference type="STRING" id="573413.Spirs_4011"/>
<evidence type="ECO:0000313" key="7">
    <source>
        <dbReference type="EMBL" id="ADK83095.1"/>
    </source>
</evidence>
<dbReference type="NCBIfam" id="TIGR00706">
    <property type="entry name" value="SppA_dom"/>
    <property type="match status" value="1"/>
</dbReference>
<keyword evidence="5" id="KW-0732">Signal</keyword>
<dbReference type="CDD" id="cd07018">
    <property type="entry name" value="S49_SppA_67K_type"/>
    <property type="match status" value="1"/>
</dbReference>
<name>E1R9C6_SEDSS</name>
<dbReference type="RefSeq" id="WP_013256552.1">
    <property type="nucleotide sequence ID" value="NC_014364.1"/>
</dbReference>
<dbReference type="InterPro" id="IPR002142">
    <property type="entry name" value="Peptidase_S49"/>
</dbReference>
<dbReference type="Proteomes" id="UP000002318">
    <property type="component" value="Chromosome"/>
</dbReference>
<dbReference type="PANTHER" id="PTHR33209:SF1">
    <property type="entry name" value="PEPTIDASE S49 DOMAIN-CONTAINING PROTEIN"/>
    <property type="match status" value="1"/>
</dbReference>
<dbReference type="OrthoDB" id="9764363at2"/>
<evidence type="ECO:0000256" key="4">
    <source>
        <dbReference type="ARBA" id="ARBA00022825"/>
    </source>
</evidence>
<dbReference type="Pfam" id="PF01343">
    <property type="entry name" value="Peptidase_S49"/>
    <property type="match status" value="2"/>
</dbReference>
<keyword evidence="3" id="KW-0378">Hydrolase</keyword>
<evidence type="ECO:0000313" key="8">
    <source>
        <dbReference type="Proteomes" id="UP000002318"/>
    </source>
</evidence>